<dbReference type="Pfam" id="PF00480">
    <property type="entry name" value="ROK"/>
    <property type="match status" value="1"/>
</dbReference>
<dbReference type="SUPFAM" id="SSF46785">
    <property type="entry name" value="Winged helix' DNA-binding domain"/>
    <property type="match status" value="1"/>
</dbReference>
<comment type="caution">
    <text evidence="3">The sequence shown here is derived from an EMBL/GenBank/DDBJ whole genome shotgun (WGS) entry which is preliminary data.</text>
</comment>
<dbReference type="PANTHER" id="PTHR18964:SF173">
    <property type="entry name" value="GLUCOKINASE"/>
    <property type="match status" value="1"/>
</dbReference>
<dbReference type="OrthoDB" id="3189808at2"/>
<dbReference type="GO" id="GO:0003700">
    <property type="term" value="F:DNA-binding transcription factor activity"/>
    <property type="evidence" value="ECO:0007669"/>
    <property type="project" value="InterPro"/>
</dbReference>
<evidence type="ECO:0000259" key="2">
    <source>
        <dbReference type="Pfam" id="PF12802"/>
    </source>
</evidence>
<dbReference type="InterPro" id="IPR043129">
    <property type="entry name" value="ATPase_NBD"/>
</dbReference>
<sequence>MTPSRSSSPAPGSTAALRPANQRRIVELLRARGGESVTQAEAARETGLAAATVSNIVRDLSAAGIVETEPGSGRRGSVVRFARTAGLVASLDFGHSHVAAAVADLAGVVLAEAEAPLHADHPYVEGLALAGELLDTALAEAGHDRSDLRTLCVGLPAPIEGRVVRASAILPGWIGVDAEAVVAEAFGLPVHVENDANLGAWAEHRVGAARGSDNVVFVKSSSGVGGGLIIDGRLFRGARGMAGEIGHLTIDDQGPLCRCGSRGCLEAYTSTATLAAMFAGQGSGVGMTELVAAAHEGNVSARRVFEDAGLHLGWGLASIVNLVNPDVVVVGGDLALAGDLVLDAARVGLRRHALADAADTPVVVSALGRRASLVGGLLLAAERTDVLA</sequence>
<evidence type="ECO:0000313" key="3">
    <source>
        <dbReference type="EMBL" id="TCJ31208.1"/>
    </source>
</evidence>
<dbReference type="InterPro" id="IPR011991">
    <property type="entry name" value="ArsR-like_HTH"/>
</dbReference>
<keyword evidence="4" id="KW-1185">Reference proteome</keyword>
<comment type="similarity">
    <text evidence="1">Belongs to the ROK (NagC/XylR) family.</text>
</comment>
<accession>A0A4R1CMB4</accession>
<dbReference type="SUPFAM" id="SSF53067">
    <property type="entry name" value="Actin-like ATPase domain"/>
    <property type="match status" value="1"/>
</dbReference>
<feature type="domain" description="HTH marR-type" evidence="2">
    <location>
        <begin position="21"/>
        <end position="74"/>
    </location>
</feature>
<dbReference type="Gene3D" id="3.30.420.40">
    <property type="match status" value="2"/>
</dbReference>
<name>A0A4R1CMB4_9ACTN</name>
<reference evidence="3 4" key="1">
    <citation type="submission" date="2019-03" db="EMBL/GenBank/DDBJ databases">
        <authorList>
            <person name="Kim M.K.M."/>
        </authorList>
    </citation>
    <scope>NUCLEOTIDE SEQUENCE [LARGE SCALE GENOMIC DNA]</scope>
    <source>
        <strain evidence="3 4">18JY15-6</strain>
    </source>
</reference>
<organism evidence="3 4">
    <name type="scientific">Nocardioides jejuensis</name>
    <dbReference type="NCBI Taxonomy" id="2502782"/>
    <lineage>
        <taxon>Bacteria</taxon>
        <taxon>Bacillati</taxon>
        <taxon>Actinomycetota</taxon>
        <taxon>Actinomycetes</taxon>
        <taxon>Propionibacteriales</taxon>
        <taxon>Nocardioidaceae</taxon>
        <taxon>Nocardioides</taxon>
    </lineage>
</organism>
<dbReference type="CDD" id="cd00090">
    <property type="entry name" value="HTH_ARSR"/>
    <property type="match status" value="1"/>
</dbReference>
<dbReference type="InterPro" id="IPR036390">
    <property type="entry name" value="WH_DNA-bd_sf"/>
</dbReference>
<protein>
    <submittedName>
        <fullName evidence="3">ROK family protein</fullName>
    </submittedName>
</protein>
<dbReference type="EMBL" id="SJZJ01000001">
    <property type="protein sequence ID" value="TCJ31208.1"/>
    <property type="molecule type" value="Genomic_DNA"/>
</dbReference>
<proteinExistence type="inferred from homology"/>
<dbReference type="InterPro" id="IPR036388">
    <property type="entry name" value="WH-like_DNA-bd_sf"/>
</dbReference>
<dbReference type="Gene3D" id="1.10.10.10">
    <property type="entry name" value="Winged helix-like DNA-binding domain superfamily/Winged helix DNA-binding domain"/>
    <property type="match status" value="1"/>
</dbReference>
<dbReference type="Pfam" id="PF12802">
    <property type="entry name" value="MarR_2"/>
    <property type="match status" value="1"/>
</dbReference>
<gene>
    <name evidence="3" type="ORF">EPD65_01155</name>
</gene>
<dbReference type="InterPro" id="IPR000835">
    <property type="entry name" value="HTH_MarR-typ"/>
</dbReference>
<evidence type="ECO:0000256" key="1">
    <source>
        <dbReference type="ARBA" id="ARBA00006479"/>
    </source>
</evidence>
<dbReference type="RefSeq" id="WP_131581104.1">
    <property type="nucleotide sequence ID" value="NZ_SJZJ01000001.1"/>
</dbReference>
<dbReference type="PANTHER" id="PTHR18964">
    <property type="entry name" value="ROK (REPRESSOR, ORF, KINASE) FAMILY"/>
    <property type="match status" value="1"/>
</dbReference>
<dbReference type="AlphaFoldDB" id="A0A4R1CMB4"/>
<dbReference type="InterPro" id="IPR000600">
    <property type="entry name" value="ROK"/>
</dbReference>
<evidence type="ECO:0000313" key="4">
    <source>
        <dbReference type="Proteomes" id="UP000295453"/>
    </source>
</evidence>
<dbReference type="Proteomes" id="UP000295453">
    <property type="component" value="Unassembled WGS sequence"/>
</dbReference>